<evidence type="ECO:0000313" key="1">
    <source>
        <dbReference type="EMBL" id="BDU01530.1"/>
    </source>
</evidence>
<reference evidence="1 2" key="1">
    <citation type="submission" date="2022-11" db="EMBL/GenBank/DDBJ databases">
        <title>Genome Sequencing of Nocardia sp. ON39_IFM12276 and assembly.</title>
        <authorList>
            <person name="Shimojima M."/>
            <person name="Toyokawa M."/>
            <person name="Uesaka K."/>
        </authorList>
    </citation>
    <scope>NUCLEOTIDE SEQUENCE [LARGE SCALE GENOMIC DNA]</scope>
    <source>
        <strain evidence="1 2">IFM 12276</strain>
    </source>
</reference>
<accession>A0ABN6U8P2</accession>
<gene>
    <name evidence="1" type="ORF">IFM12276_45580</name>
</gene>
<keyword evidence="2" id="KW-1185">Reference proteome</keyword>
<evidence type="ECO:0000313" key="2">
    <source>
        <dbReference type="Proteomes" id="UP001317870"/>
    </source>
</evidence>
<organism evidence="1 2">
    <name type="scientific">Nocardia sputorum</name>
    <dbReference type="NCBI Taxonomy" id="2984338"/>
    <lineage>
        <taxon>Bacteria</taxon>
        <taxon>Bacillati</taxon>
        <taxon>Actinomycetota</taxon>
        <taxon>Actinomycetes</taxon>
        <taxon>Mycobacteriales</taxon>
        <taxon>Nocardiaceae</taxon>
        <taxon>Nocardia</taxon>
    </lineage>
</organism>
<protein>
    <submittedName>
        <fullName evidence="1">Uncharacterized protein</fullName>
    </submittedName>
</protein>
<proteinExistence type="predicted"/>
<sequence>MTDLDMPGAAGAEAAPDWRNLIYEVFNPDYSVGVACDRSGMIVGLHLADEVLDHPDSWLAEEILRVARLARQKSRVGRRAELLYKGGLPHFADSLELPTEADYNLMEKTEFARDH</sequence>
<dbReference type="EMBL" id="AP026978">
    <property type="protein sequence ID" value="BDU01530.1"/>
    <property type="molecule type" value="Genomic_DNA"/>
</dbReference>
<dbReference type="RefSeq" id="WP_281874676.1">
    <property type="nucleotide sequence ID" value="NZ_AP026976.1"/>
</dbReference>
<dbReference type="Proteomes" id="UP001317870">
    <property type="component" value="Chromosome"/>
</dbReference>
<name>A0ABN6U8P2_9NOCA</name>